<dbReference type="PROSITE" id="PS50011">
    <property type="entry name" value="PROTEIN_KINASE_DOM"/>
    <property type="match status" value="1"/>
</dbReference>
<sequence>MTMSNDIELGLVELTPYGYIDRDHHHRTDIFWRDHQAWLAEKGYIPRVHSQPDRTPLWTDKREACQNYWDGAISKRSDLIDAIRLSDGETVMMKTFSRDENPHEKEITTFLASEPAKSHPRNHSNVLYEVLDTPGKDMSLLVMPALDRFHEPGFDNIGEVLECLRQIFEGLQFLHNCGIAHRALTDRNIMMDSRKLRSRSYDDIPLVKNPFSRTPQAPRYYIIDFGLSRRYPFDNSHRLNICPEVKDDPFAMDVCCLGNVIQRRILETYTGCEFLQPLVDAMCDPDVQRRLTIKEVVEQYDQILHSRWWWQLRARV</sequence>
<dbReference type="Gene3D" id="1.10.510.10">
    <property type="entry name" value="Transferase(Phosphotransferase) domain 1"/>
    <property type="match status" value="1"/>
</dbReference>
<dbReference type="EMBL" id="JASBNA010000031">
    <property type="protein sequence ID" value="KAK7683327.1"/>
    <property type="molecule type" value="Genomic_DNA"/>
</dbReference>
<gene>
    <name evidence="2" type="ORF">QCA50_013589</name>
</gene>
<dbReference type="GO" id="GO:0004672">
    <property type="term" value="F:protein kinase activity"/>
    <property type="evidence" value="ECO:0007669"/>
    <property type="project" value="InterPro"/>
</dbReference>
<proteinExistence type="predicted"/>
<accession>A0AAW0FVH1</accession>
<dbReference type="Pfam" id="PF00069">
    <property type="entry name" value="Pkinase"/>
    <property type="match status" value="1"/>
</dbReference>
<dbReference type="AlphaFoldDB" id="A0AAW0FVH1"/>
<dbReference type="PANTHER" id="PTHR44167">
    <property type="entry name" value="OVARIAN-SPECIFIC SERINE/THREONINE-PROTEIN KINASE LOK-RELATED"/>
    <property type="match status" value="1"/>
</dbReference>
<dbReference type="InterPro" id="IPR011009">
    <property type="entry name" value="Kinase-like_dom_sf"/>
</dbReference>
<feature type="domain" description="Protein kinase" evidence="1">
    <location>
        <begin position="62"/>
        <end position="316"/>
    </location>
</feature>
<dbReference type="SMART" id="SM00220">
    <property type="entry name" value="S_TKc"/>
    <property type="match status" value="1"/>
</dbReference>
<reference evidence="2 3" key="1">
    <citation type="submission" date="2022-09" db="EMBL/GenBank/DDBJ databases">
        <authorList>
            <person name="Palmer J.M."/>
        </authorList>
    </citation>
    <scope>NUCLEOTIDE SEQUENCE [LARGE SCALE GENOMIC DNA]</scope>
    <source>
        <strain evidence="2 3">DSM 7382</strain>
    </source>
</reference>
<comment type="caution">
    <text evidence="2">The sequence shown here is derived from an EMBL/GenBank/DDBJ whole genome shotgun (WGS) entry which is preliminary data.</text>
</comment>
<dbReference type="SUPFAM" id="SSF56112">
    <property type="entry name" value="Protein kinase-like (PK-like)"/>
    <property type="match status" value="1"/>
</dbReference>
<dbReference type="GO" id="GO:0005524">
    <property type="term" value="F:ATP binding"/>
    <property type="evidence" value="ECO:0007669"/>
    <property type="project" value="InterPro"/>
</dbReference>
<dbReference type="InterPro" id="IPR000719">
    <property type="entry name" value="Prot_kinase_dom"/>
</dbReference>
<evidence type="ECO:0000259" key="1">
    <source>
        <dbReference type="PROSITE" id="PS50011"/>
    </source>
</evidence>
<dbReference type="PANTHER" id="PTHR44167:SF24">
    <property type="entry name" value="SERINE_THREONINE-PROTEIN KINASE CHK2"/>
    <property type="match status" value="1"/>
</dbReference>
<dbReference type="Proteomes" id="UP001385951">
    <property type="component" value="Unassembled WGS sequence"/>
</dbReference>
<organism evidence="2 3">
    <name type="scientific">Cerrena zonata</name>
    <dbReference type="NCBI Taxonomy" id="2478898"/>
    <lineage>
        <taxon>Eukaryota</taxon>
        <taxon>Fungi</taxon>
        <taxon>Dikarya</taxon>
        <taxon>Basidiomycota</taxon>
        <taxon>Agaricomycotina</taxon>
        <taxon>Agaricomycetes</taxon>
        <taxon>Polyporales</taxon>
        <taxon>Cerrenaceae</taxon>
        <taxon>Cerrena</taxon>
    </lineage>
</organism>
<protein>
    <recommendedName>
        <fullName evidence="1">Protein kinase domain-containing protein</fullName>
    </recommendedName>
</protein>
<evidence type="ECO:0000313" key="2">
    <source>
        <dbReference type="EMBL" id="KAK7683327.1"/>
    </source>
</evidence>
<keyword evidence="3" id="KW-1185">Reference proteome</keyword>
<evidence type="ECO:0000313" key="3">
    <source>
        <dbReference type="Proteomes" id="UP001385951"/>
    </source>
</evidence>
<name>A0AAW0FVH1_9APHY</name>